<keyword evidence="1" id="KW-0479">Metal-binding</keyword>
<dbReference type="AlphaFoldDB" id="G0NVK7"/>
<dbReference type="EMBL" id="GL379957">
    <property type="protein sequence ID" value="EGT38434.1"/>
    <property type="molecule type" value="Genomic_DNA"/>
</dbReference>
<proteinExistence type="predicted"/>
<gene>
    <name evidence="2" type="ORF">CAEBREN_21837</name>
</gene>
<evidence type="ECO:0000256" key="1">
    <source>
        <dbReference type="ARBA" id="ARBA00022723"/>
    </source>
</evidence>
<dbReference type="HOGENOM" id="CLU_1385256_0_0_1"/>
<dbReference type="Proteomes" id="UP000008068">
    <property type="component" value="Unassembled WGS sequence"/>
</dbReference>
<protein>
    <submittedName>
        <fullName evidence="2">Uncharacterized protein</fullName>
    </submittedName>
</protein>
<dbReference type="STRING" id="135651.G0NVK7"/>
<accession>G0NVK7</accession>
<evidence type="ECO:0000313" key="3">
    <source>
        <dbReference type="Proteomes" id="UP000008068"/>
    </source>
</evidence>
<dbReference type="GO" id="GO:0046872">
    <property type="term" value="F:metal ion binding"/>
    <property type="evidence" value="ECO:0007669"/>
    <property type="project" value="UniProtKB-KW"/>
</dbReference>
<dbReference type="InParanoid" id="G0NVK7"/>
<evidence type="ECO:0000313" key="2">
    <source>
        <dbReference type="EMBL" id="EGT38434.1"/>
    </source>
</evidence>
<name>G0NVK7_CAEBE</name>
<sequence length="197" mass="22801">MTSLVNTRSIRRMGHVSADYNKFLFLSMQGCFTDIHVNMSGTSVHNYIYSGKKDCYFAKPTKENLDLFKKYEKDRIGGNKWLRGLLKGQWRKVELRIFISCIRQKIALCLAKVLGEAYTYIGCYHQRFGITPNVDFLNQFAILYTKYHGAAGREQFHNVACNYLSKKLPQVGQEFFRLLSHGFQNSLTLQHMSVTFA</sequence>
<dbReference type="InterPro" id="IPR050690">
    <property type="entry name" value="JHDM1_Histone_Demethylase"/>
</dbReference>
<reference evidence="3" key="1">
    <citation type="submission" date="2011-07" db="EMBL/GenBank/DDBJ databases">
        <authorList>
            <consortium name="Caenorhabditis brenneri Sequencing and Analysis Consortium"/>
            <person name="Wilson R.K."/>
        </authorList>
    </citation>
    <scope>NUCLEOTIDE SEQUENCE [LARGE SCALE GENOMIC DNA]</scope>
    <source>
        <strain evidence="3">PB2801</strain>
    </source>
</reference>
<dbReference type="OrthoDB" id="5876800at2759"/>
<dbReference type="Gene3D" id="2.60.120.650">
    <property type="entry name" value="Cupin"/>
    <property type="match status" value="1"/>
</dbReference>
<keyword evidence="3" id="KW-1185">Reference proteome</keyword>
<organism evidence="3">
    <name type="scientific">Caenorhabditis brenneri</name>
    <name type="common">Nematode worm</name>
    <dbReference type="NCBI Taxonomy" id="135651"/>
    <lineage>
        <taxon>Eukaryota</taxon>
        <taxon>Metazoa</taxon>
        <taxon>Ecdysozoa</taxon>
        <taxon>Nematoda</taxon>
        <taxon>Chromadorea</taxon>
        <taxon>Rhabditida</taxon>
        <taxon>Rhabditina</taxon>
        <taxon>Rhabditomorpha</taxon>
        <taxon>Rhabditoidea</taxon>
        <taxon>Rhabditidae</taxon>
        <taxon>Peloderinae</taxon>
        <taxon>Caenorhabditis</taxon>
    </lineage>
</organism>
<dbReference type="PANTHER" id="PTHR23123">
    <property type="entry name" value="PHD/F-BOX CONTAINING PROTEIN"/>
    <property type="match status" value="1"/>
</dbReference>